<sequence length="50" mass="6188">MLKFDLGLRSSNLKKFYHLKIFLKILLLVVEICQRTIHYYFLKCDQNYYL</sequence>
<reference evidence="1" key="1">
    <citation type="submission" date="2019-03" db="EMBL/GenBank/DDBJ databases">
        <authorList>
            <consortium name="Pathogen Informatics"/>
        </authorList>
    </citation>
    <scope>NUCLEOTIDE SEQUENCE</scope>
    <source>
        <strain evidence="1">Unknown</strain>
    </source>
</reference>
<dbReference type="AlphaFoldDB" id="A0A486XD23"/>
<accession>A0A486XD23</accession>
<gene>
    <name evidence="1" type="ORF">NCTC4101_00726</name>
</gene>
<dbReference type="EMBL" id="CAAHDN010000007">
    <property type="protein sequence ID" value="VGM95357.1"/>
    <property type="molecule type" value="Genomic_DNA"/>
</dbReference>
<protein>
    <submittedName>
        <fullName evidence="1">Uncharacterized protein</fullName>
    </submittedName>
</protein>
<organism evidence="1">
    <name type="scientific">uncultured Avibacterium sp</name>
    <dbReference type="NCBI Taxonomy" id="1936169"/>
    <lineage>
        <taxon>Bacteria</taxon>
        <taxon>Pseudomonadati</taxon>
        <taxon>Pseudomonadota</taxon>
        <taxon>Gammaproteobacteria</taxon>
        <taxon>Pasteurellales</taxon>
        <taxon>Pasteurellaceae</taxon>
        <taxon>Avibacterium</taxon>
        <taxon>environmental samples</taxon>
    </lineage>
</organism>
<name>A0A486XD23_9PAST</name>
<evidence type="ECO:0000313" key="1">
    <source>
        <dbReference type="EMBL" id="VGM95357.1"/>
    </source>
</evidence>
<proteinExistence type="predicted"/>